<organism evidence="2 3">
    <name type="scientific">Oleispira antarctica RB-8</name>
    <dbReference type="NCBI Taxonomy" id="698738"/>
    <lineage>
        <taxon>Bacteria</taxon>
        <taxon>Pseudomonadati</taxon>
        <taxon>Pseudomonadota</taxon>
        <taxon>Gammaproteobacteria</taxon>
        <taxon>Oceanospirillales</taxon>
        <taxon>Oceanospirillaceae</taxon>
        <taxon>Oleispira</taxon>
    </lineage>
</organism>
<sequence>MKFDCPACQKNINNMDIKERRRKGIFKQAQCPECNAWLRMNPVMESIKTAGLLVLLVSSLLNVFRVMPALEAQLSIAAIIGVSLALIVTLTAKMEKV</sequence>
<accession>R4YKR8</accession>
<keyword evidence="1" id="KW-1133">Transmembrane helix</keyword>
<dbReference type="KEGG" id="oai:OLEAN_C07540"/>
<feature type="transmembrane region" description="Helical" evidence="1">
    <location>
        <begin position="73"/>
        <end position="92"/>
    </location>
</feature>
<gene>
    <name evidence="2" type="ORF">OLEAN_C07540</name>
</gene>
<keyword evidence="1" id="KW-0812">Transmembrane</keyword>
<evidence type="ECO:0000313" key="3">
    <source>
        <dbReference type="Proteomes" id="UP000032749"/>
    </source>
</evidence>
<dbReference type="Proteomes" id="UP000032749">
    <property type="component" value="Chromosome"/>
</dbReference>
<evidence type="ECO:0000256" key="1">
    <source>
        <dbReference type="SAM" id="Phobius"/>
    </source>
</evidence>
<evidence type="ECO:0000313" key="2">
    <source>
        <dbReference type="EMBL" id="CCK74930.1"/>
    </source>
</evidence>
<proteinExistence type="predicted"/>
<reference evidence="2 3" key="1">
    <citation type="journal article" date="2013" name="Nat. Commun.">
        <title>Genome sequence and functional genomic analysis of the oil-degrading bacterium Oleispira antarctica.</title>
        <authorList>
            <person name="Kube M."/>
            <person name="Chernikova T.N."/>
            <person name="Al-Ramahi Y."/>
            <person name="Beloqui A."/>
            <person name="Lopez-Cortez N."/>
            <person name="Guazzaroni M.E."/>
            <person name="Heipieper H.J."/>
            <person name="Klages S."/>
            <person name="Kotsyurbenko O.R."/>
            <person name="Langer I."/>
            <person name="Nechitaylo T.Y."/>
            <person name="Lunsdorf H."/>
            <person name="Fernandez M."/>
            <person name="Juarez S."/>
            <person name="Ciordia S."/>
            <person name="Singer A."/>
            <person name="Kagan O."/>
            <person name="Egorova O."/>
            <person name="Petit P.A."/>
            <person name="Stogios P."/>
            <person name="Kim Y."/>
            <person name="Tchigvintsev A."/>
            <person name="Flick R."/>
            <person name="Denaro R."/>
            <person name="Genovese M."/>
            <person name="Albar J.P."/>
            <person name="Reva O.N."/>
            <person name="Martinez-Gomariz M."/>
            <person name="Tran H."/>
            <person name="Ferrer M."/>
            <person name="Savchenko A."/>
            <person name="Yakunin A.F."/>
            <person name="Yakimov M.M."/>
            <person name="Golyshina O.V."/>
            <person name="Reinhardt R."/>
            <person name="Golyshin P.N."/>
        </authorList>
    </citation>
    <scope>NUCLEOTIDE SEQUENCE [LARGE SCALE GENOMIC DNA]</scope>
</reference>
<dbReference type="EMBL" id="FO203512">
    <property type="protein sequence ID" value="CCK74930.1"/>
    <property type="molecule type" value="Genomic_DNA"/>
</dbReference>
<feature type="transmembrane region" description="Helical" evidence="1">
    <location>
        <begin position="49"/>
        <end position="67"/>
    </location>
</feature>
<protein>
    <submittedName>
        <fullName evidence="2">Uncharacterized protein</fullName>
    </submittedName>
</protein>
<keyword evidence="1" id="KW-0472">Membrane</keyword>
<name>R4YKR8_OLEAN</name>
<dbReference type="HOGENOM" id="CLU_2259833_0_0_6"/>
<keyword evidence="3" id="KW-1185">Reference proteome</keyword>
<dbReference type="AlphaFoldDB" id="R4YKR8"/>
<dbReference type="STRING" id="698738.OLEAN_C07540"/>
<dbReference type="OrthoDB" id="5600385at2"/>